<keyword evidence="6" id="KW-0560">Oxidoreductase</keyword>
<accession>A0A1Y3PK25</accession>
<dbReference type="PANTHER" id="PTHR11748">
    <property type="entry name" value="D-LACTATE DEHYDROGENASE"/>
    <property type="match status" value="1"/>
</dbReference>
<dbReference type="Gene3D" id="3.30.70.2740">
    <property type="match status" value="1"/>
</dbReference>
<dbReference type="InterPro" id="IPR016164">
    <property type="entry name" value="FAD-linked_Oxase-like_C"/>
</dbReference>
<dbReference type="GO" id="GO:0071949">
    <property type="term" value="F:FAD binding"/>
    <property type="evidence" value="ECO:0007669"/>
    <property type="project" value="InterPro"/>
</dbReference>
<evidence type="ECO:0000256" key="6">
    <source>
        <dbReference type="ARBA" id="ARBA00023002"/>
    </source>
</evidence>
<dbReference type="InterPro" id="IPR016166">
    <property type="entry name" value="FAD-bd_PCMH"/>
</dbReference>
<dbReference type="SUPFAM" id="SSF56176">
    <property type="entry name" value="FAD-binding/transporter-associated domain-like"/>
    <property type="match status" value="1"/>
</dbReference>
<dbReference type="InterPro" id="IPR036318">
    <property type="entry name" value="FAD-bd_PCMH-like_sf"/>
</dbReference>
<proteinExistence type="inferred from homology"/>
<dbReference type="FunFam" id="3.30.465.10:FF:000016">
    <property type="entry name" value="probable D-lactate dehydrogenase, mitochondrial"/>
    <property type="match status" value="1"/>
</dbReference>
<evidence type="ECO:0000256" key="3">
    <source>
        <dbReference type="ARBA" id="ARBA00022630"/>
    </source>
</evidence>
<dbReference type="FunFam" id="1.10.45.10:FF:000001">
    <property type="entry name" value="D-lactate dehydrogenase mitochondrial"/>
    <property type="match status" value="1"/>
</dbReference>
<dbReference type="Pfam" id="PF01565">
    <property type="entry name" value="FAD_binding_4"/>
    <property type="match status" value="1"/>
</dbReference>
<evidence type="ECO:0000256" key="7">
    <source>
        <dbReference type="ARBA" id="ARBA00038897"/>
    </source>
</evidence>
<comment type="cofactor">
    <cofactor evidence="1">
        <name>FAD</name>
        <dbReference type="ChEBI" id="CHEBI:57692"/>
    </cofactor>
</comment>
<dbReference type="InterPro" id="IPR006094">
    <property type="entry name" value="Oxid_FAD_bind_N"/>
</dbReference>
<evidence type="ECO:0000256" key="1">
    <source>
        <dbReference type="ARBA" id="ARBA00001974"/>
    </source>
</evidence>
<evidence type="ECO:0000256" key="2">
    <source>
        <dbReference type="ARBA" id="ARBA00008000"/>
    </source>
</evidence>
<feature type="domain" description="FAD-binding PCMH-type" evidence="8">
    <location>
        <begin position="35"/>
        <end position="212"/>
    </location>
</feature>
<dbReference type="EC" id="1.1.2.4" evidence="7"/>
<dbReference type="InterPro" id="IPR016171">
    <property type="entry name" value="Vanillyl_alc_oxidase_C-sub2"/>
</dbReference>
<dbReference type="Pfam" id="PF02913">
    <property type="entry name" value="FAD-oxidase_C"/>
    <property type="match status" value="1"/>
</dbReference>
<dbReference type="Gene3D" id="3.30.465.10">
    <property type="match status" value="1"/>
</dbReference>
<gene>
    <name evidence="9" type="ORF">BAA01_05840</name>
</gene>
<evidence type="ECO:0000256" key="4">
    <source>
        <dbReference type="ARBA" id="ARBA00022827"/>
    </source>
</evidence>
<dbReference type="EMBL" id="LZRT01000121">
    <property type="protein sequence ID" value="OUM84659.1"/>
    <property type="molecule type" value="Genomic_DNA"/>
</dbReference>
<protein>
    <recommendedName>
        <fullName evidence="7">D-lactate dehydrogenase (cytochrome)</fullName>
        <ecNumber evidence="7">1.1.2.4</ecNumber>
    </recommendedName>
</protein>
<reference evidence="10" key="1">
    <citation type="submission" date="2016-06" db="EMBL/GenBank/DDBJ databases">
        <authorList>
            <person name="Nascimento L."/>
            <person name="Pereira R.V."/>
            <person name="Martins L.F."/>
            <person name="Quaggio R.B."/>
            <person name="Silva A.M."/>
            <person name="Setubal J.C."/>
        </authorList>
    </citation>
    <scope>NUCLEOTIDE SEQUENCE [LARGE SCALE GENOMIC DNA]</scope>
</reference>
<comment type="similarity">
    <text evidence="2">Belongs to the FAD-binding oxidoreductase/transferase type 4 family.</text>
</comment>
<keyword evidence="5" id="KW-0809">Transit peptide</keyword>
<evidence type="ECO:0000259" key="8">
    <source>
        <dbReference type="PROSITE" id="PS51387"/>
    </source>
</evidence>
<dbReference type="FunFam" id="3.30.70.2740:FF:000001">
    <property type="entry name" value="D-lactate dehydrogenase mitochondrial"/>
    <property type="match status" value="1"/>
</dbReference>
<dbReference type="SUPFAM" id="SSF55103">
    <property type="entry name" value="FAD-linked oxidases, C-terminal domain"/>
    <property type="match status" value="1"/>
</dbReference>
<dbReference type="AlphaFoldDB" id="A0A1Y3PK25"/>
<dbReference type="Gene3D" id="1.10.45.10">
    <property type="entry name" value="Vanillyl-alcohol Oxidase, Chain A, domain 4"/>
    <property type="match status" value="1"/>
</dbReference>
<name>A0A1Y3PK25_9BACI</name>
<evidence type="ECO:0000313" key="10">
    <source>
        <dbReference type="Proteomes" id="UP000196475"/>
    </source>
</evidence>
<dbReference type="GO" id="GO:0008720">
    <property type="term" value="F:D-lactate dehydrogenase (NAD+) activity"/>
    <property type="evidence" value="ECO:0007669"/>
    <property type="project" value="TreeGrafter"/>
</dbReference>
<evidence type="ECO:0000313" key="9">
    <source>
        <dbReference type="EMBL" id="OUM84659.1"/>
    </source>
</evidence>
<comment type="caution">
    <text evidence="9">The sequence shown here is derived from an EMBL/GenBank/DDBJ whole genome shotgun (WGS) entry which is preliminary data.</text>
</comment>
<dbReference type="GO" id="GO:1903457">
    <property type="term" value="P:lactate catabolic process"/>
    <property type="evidence" value="ECO:0007669"/>
    <property type="project" value="TreeGrafter"/>
</dbReference>
<keyword evidence="3" id="KW-0285">Flavoprotein</keyword>
<dbReference type="InterPro" id="IPR004113">
    <property type="entry name" value="FAD-bd_oxidored_4_C"/>
</dbReference>
<dbReference type="PANTHER" id="PTHR11748:SF111">
    <property type="entry name" value="D-LACTATE DEHYDROGENASE, MITOCHONDRIAL-RELATED"/>
    <property type="match status" value="1"/>
</dbReference>
<dbReference type="PROSITE" id="PS51387">
    <property type="entry name" value="FAD_PCMH"/>
    <property type="match status" value="1"/>
</dbReference>
<evidence type="ECO:0000256" key="5">
    <source>
        <dbReference type="ARBA" id="ARBA00022946"/>
    </source>
</evidence>
<sequence>MDLLQELRRLIPDERRVTVNETILEQHSRDLTYHKPHKPDVVVFPKDKREVQKVLQFANKHRIPVVPYGVGSSLEGHTIPTYGGISLDMTMMNRVLEIRPQDFLVRVEAGVTRNQLNQQLKPHGLFFPIDPGADATLGGMAATNASGTNAVRYGVMRQQVLGLEVVLADGTIITTGGMAVKSSAGYHLTGLFVGSEGTLGVITELTLRLYGIPEAVVAARAVFPDVESAGEAAVGMIASGIAIGKVELVDARTVAAVNAYKGTAYAEAPTLFLEFSGHSQTVRHEVEVAREIAMEHGCRSFEQETDPKARALLWEARHQAGLAIAASAPGKKLMATDVCVPISFLPEAIRHTRQLIDSYGMEAAIFGHVGDGNYHAAFIMDPNHPDDVKRAEEVNEQVVRFALEKGGTCTGEHGIGLGKIKYLKAEHGDSLAVMKAIKQVLDPGQILNPGKVLPE</sequence>
<dbReference type="GO" id="GO:0004458">
    <property type="term" value="F:D-lactate dehydrogenase (cytochrome) activity"/>
    <property type="evidence" value="ECO:0007669"/>
    <property type="project" value="UniProtKB-EC"/>
</dbReference>
<organism evidence="9 10">
    <name type="scientific">Bacillus thermozeamaize</name>
    <dbReference type="NCBI Taxonomy" id="230954"/>
    <lineage>
        <taxon>Bacteria</taxon>
        <taxon>Bacillati</taxon>
        <taxon>Bacillota</taxon>
        <taxon>Bacilli</taxon>
        <taxon>Bacillales</taxon>
        <taxon>Bacillaceae</taxon>
        <taxon>Bacillus</taxon>
    </lineage>
</organism>
<dbReference type="InterPro" id="IPR016169">
    <property type="entry name" value="FAD-bd_PCMH_sub2"/>
</dbReference>
<dbReference type="Proteomes" id="UP000196475">
    <property type="component" value="Unassembled WGS sequence"/>
</dbReference>
<keyword evidence="4" id="KW-0274">FAD</keyword>